<sequence>MDQIGDVSVPRSSSLVKATLCLGEEKYFVDGTNIDGVLLSDQLVSMKQASMSILKEFITKHNIPADVPDEAVEEEEEEEEDNGDVAPKNGKTKKRK</sequence>
<dbReference type="PANTHER" id="PTHR37194">
    <property type="entry name" value="T2E6.7-RELATED"/>
    <property type="match status" value="1"/>
</dbReference>
<dbReference type="PANTHER" id="PTHR37194:SF2">
    <property type="entry name" value="T2E6.7-RELATED"/>
    <property type="match status" value="1"/>
</dbReference>
<name>A0A4Y7J595_PAPSO</name>
<dbReference type="OMA" id="MDAQMQE"/>
<accession>A0A4Y7J595</accession>
<keyword evidence="3" id="KW-1185">Reference proteome</keyword>
<dbReference type="AlphaFoldDB" id="A0A4Y7J595"/>
<dbReference type="EMBL" id="CM010717">
    <property type="protein sequence ID" value="RZC55230.1"/>
    <property type="molecule type" value="Genomic_DNA"/>
</dbReference>
<evidence type="ECO:0000313" key="3">
    <source>
        <dbReference type="Proteomes" id="UP000316621"/>
    </source>
</evidence>
<dbReference type="Proteomes" id="UP000316621">
    <property type="component" value="Chromosome 3"/>
</dbReference>
<dbReference type="Gramene" id="RZC55230">
    <property type="protein sequence ID" value="RZC55230"/>
    <property type="gene ID" value="C5167_014082"/>
</dbReference>
<protein>
    <submittedName>
        <fullName evidence="2">Uncharacterized protein</fullName>
    </submittedName>
</protein>
<organism evidence="2 3">
    <name type="scientific">Papaver somniferum</name>
    <name type="common">Opium poppy</name>
    <dbReference type="NCBI Taxonomy" id="3469"/>
    <lineage>
        <taxon>Eukaryota</taxon>
        <taxon>Viridiplantae</taxon>
        <taxon>Streptophyta</taxon>
        <taxon>Embryophyta</taxon>
        <taxon>Tracheophyta</taxon>
        <taxon>Spermatophyta</taxon>
        <taxon>Magnoliopsida</taxon>
        <taxon>Ranunculales</taxon>
        <taxon>Papaveraceae</taxon>
        <taxon>Papaveroideae</taxon>
        <taxon>Papaver</taxon>
    </lineage>
</organism>
<feature type="compositionally biased region" description="Acidic residues" evidence="1">
    <location>
        <begin position="67"/>
        <end position="83"/>
    </location>
</feature>
<evidence type="ECO:0000256" key="1">
    <source>
        <dbReference type="SAM" id="MobiDB-lite"/>
    </source>
</evidence>
<gene>
    <name evidence="2" type="ORF">C5167_014082</name>
</gene>
<feature type="region of interest" description="Disordered" evidence="1">
    <location>
        <begin position="64"/>
        <end position="96"/>
    </location>
</feature>
<reference evidence="2 3" key="1">
    <citation type="journal article" date="2018" name="Science">
        <title>The opium poppy genome and morphinan production.</title>
        <authorList>
            <person name="Guo L."/>
            <person name="Winzer T."/>
            <person name="Yang X."/>
            <person name="Li Y."/>
            <person name="Ning Z."/>
            <person name="He Z."/>
            <person name="Teodor R."/>
            <person name="Lu Y."/>
            <person name="Bowser T.A."/>
            <person name="Graham I.A."/>
            <person name="Ye K."/>
        </authorList>
    </citation>
    <scope>NUCLEOTIDE SEQUENCE [LARGE SCALE GENOMIC DNA]</scope>
    <source>
        <strain evidence="3">cv. HN1</strain>
        <tissue evidence="2">Leaves</tissue>
    </source>
</reference>
<evidence type="ECO:0000313" key="2">
    <source>
        <dbReference type="EMBL" id="RZC55230.1"/>
    </source>
</evidence>
<proteinExistence type="predicted"/>